<evidence type="ECO:0000313" key="5">
    <source>
        <dbReference type="Proteomes" id="UP000248066"/>
    </source>
</evidence>
<dbReference type="Proteomes" id="UP000248066">
    <property type="component" value="Unassembled WGS sequence"/>
</dbReference>
<dbReference type="Pfam" id="PF00293">
    <property type="entry name" value="NUDIX"/>
    <property type="match status" value="1"/>
</dbReference>
<proteinExistence type="predicted"/>
<accession>A0A2W0H5B1</accession>
<dbReference type="InterPro" id="IPR000086">
    <property type="entry name" value="NUDIX_hydrolase_dom"/>
</dbReference>
<dbReference type="Gene3D" id="3.90.79.10">
    <property type="entry name" value="Nucleoside Triphosphate Pyrophosphohydrolase"/>
    <property type="match status" value="1"/>
</dbReference>
<sequence length="152" mass="17555">MKRVSNCILRDQGQVLMLKKPSRGWWVAPGGKMETRESVKESAVREYKEETGIDLHSPTLRGVFTVVIEEEGKTIDEWMLFTFYAEGYSGTLLEQSPEGELEWQPEDKIKELPMAAGDHYFFDHILKKDGLIYGTFVYSKDYRLLSVQLDPE</sequence>
<dbReference type="AlphaFoldDB" id="A0A2W0H5B1"/>
<comment type="caution">
    <text evidence="4">The sequence shown here is derived from an EMBL/GenBank/DDBJ whole genome shotgun (WGS) entry which is preliminary data.</text>
</comment>
<dbReference type="SUPFAM" id="SSF55811">
    <property type="entry name" value="Nudix"/>
    <property type="match status" value="1"/>
</dbReference>
<feature type="domain" description="Nudix hydrolase" evidence="3">
    <location>
        <begin position="1"/>
        <end position="127"/>
    </location>
</feature>
<dbReference type="PROSITE" id="PS51462">
    <property type="entry name" value="NUDIX"/>
    <property type="match status" value="1"/>
</dbReference>
<dbReference type="RefSeq" id="WP_110521083.1">
    <property type="nucleotide sequence ID" value="NZ_PDOF01000003.1"/>
</dbReference>
<dbReference type="EMBL" id="PDOF01000003">
    <property type="protein sequence ID" value="PYZ95806.1"/>
    <property type="molecule type" value="Genomic_DNA"/>
</dbReference>
<dbReference type="PANTHER" id="PTHR43046">
    <property type="entry name" value="GDP-MANNOSE MANNOSYL HYDROLASE"/>
    <property type="match status" value="1"/>
</dbReference>
<dbReference type="PRINTS" id="PR00502">
    <property type="entry name" value="NUDIXFAMILY"/>
</dbReference>
<protein>
    <submittedName>
        <fullName evidence="4">NUDIX hydrolase</fullName>
    </submittedName>
</protein>
<evidence type="ECO:0000313" key="4">
    <source>
        <dbReference type="EMBL" id="PYZ95806.1"/>
    </source>
</evidence>
<dbReference type="InterPro" id="IPR020476">
    <property type="entry name" value="Nudix_hydrolase"/>
</dbReference>
<name>A0A2W0H5B1_9BACI</name>
<keyword evidence="2 4" id="KW-0378">Hydrolase</keyword>
<evidence type="ECO:0000256" key="2">
    <source>
        <dbReference type="ARBA" id="ARBA00022801"/>
    </source>
</evidence>
<dbReference type="CDD" id="cd18886">
    <property type="entry name" value="NUDIX_MutT_Nudt1"/>
    <property type="match status" value="1"/>
</dbReference>
<gene>
    <name evidence="4" type="ORF">CR205_15570</name>
</gene>
<comment type="cofactor">
    <cofactor evidence="1">
        <name>Mg(2+)</name>
        <dbReference type="ChEBI" id="CHEBI:18420"/>
    </cofactor>
</comment>
<dbReference type="PANTHER" id="PTHR43046:SF2">
    <property type="entry name" value="8-OXO-DGTP DIPHOSPHATASE-RELATED"/>
    <property type="match status" value="1"/>
</dbReference>
<reference evidence="4 5" key="1">
    <citation type="submission" date="2017-10" db="EMBL/GenBank/DDBJ databases">
        <title>Bacillus sp. nov., a halophilic bacterium isolated from a Yangshapao Lake.</title>
        <authorList>
            <person name="Wang H."/>
        </authorList>
    </citation>
    <scope>NUCLEOTIDE SEQUENCE [LARGE SCALE GENOMIC DNA]</scope>
    <source>
        <strain evidence="4 5">YSP-3</strain>
    </source>
</reference>
<organism evidence="4 5">
    <name type="scientific">Alteribacter lacisalsi</name>
    <dbReference type="NCBI Taxonomy" id="2045244"/>
    <lineage>
        <taxon>Bacteria</taxon>
        <taxon>Bacillati</taxon>
        <taxon>Bacillota</taxon>
        <taxon>Bacilli</taxon>
        <taxon>Bacillales</taxon>
        <taxon>Bacillaceae</taxon>
        <taxon>Alteribacter</taxon>
    </lineage>
</organism>
<evidence type="ECO:0000259" key="3">
    <source>
        <dbReference type="PROSITE" id="PS51462"/>
    </source>
</evidence>
<dbReference type="OrthoDB" id="9800186at2"/>
<dbReference type="GO" id="GO:0016787">
    <property type="term" value="F:hydrolase activity"/>
    <property type="evidence" value="ECO:0007669"/>
    <property type="project" value="UniProtKB-KW"/>
</dbReference>
<dbReference type="InterPro" id="IPR015797">
    <property type="entry name" value="NUDIX_hydrolase-like_dom_sf"/>
</dbReference>
<evidence type="ECO:0000256" key="1">
    <source>
        <dbReference type="ARBA" id="ARBA00001946"/>
    </source>
</evidence>
<keyword evidence="5" id="KW-1185">Reference proteome</keyword>